<evidence type="ECO:0000313" key="1">
    <source>
        <dbReference type="EMBL" id="MPC23458.1"/>
    </source>
</evidence>
<keyword evidence="2" id="KW-1185">Reference proteome</keyword>
<dbReference type="EMBL" id="VSRR010001209">
    <property type="protein sequence ID" value="MPC23458.1"/>
    <property type="molecule type" value="Genomic_DNA"/>
</dbReference>
<dbReference type="AlphaFoldDB" id="A0A5B7DPS4"/>
<accession>A0A5B7DPS4</accession>
<sequence length="91" mass="10214">MFRERSDVTGEPSGLPCGRQGTAKFVATLLPKVNFAKMRFAKLPLFTNIDITGGMKPLMQEFMAFRADTFTCQAFENLRLNSLYITKNGKS</sequence>
<proteinExistence type="predicted"/>
<protein>
    <submittedName>
        <fullName evidence="1">Uncharacterized protein</fullName>
    </submittedName>
</protein>
<organism evidence="1 2">
    <name type="scientific">Portunus trituberculatus</name>
    <name type="common">Swimming crab</name>
    <name type="synonym">Neptunus trituberculatus</name>
    <dbReference type="NCBI Taxonomy" id="210409"/>
    <lineage>
        <taxon>Eukaryota</taxon>
        <taxon>Metazoa</taxon>
        <taxon>Ecdysozoa</taxon>
        <taxon>Arthropoda</taxon>
        <taxon>Crustacea</taxon>
        <taxon>Multicrustacea</taxon>
        <taxon>Malacostraca</taxon>
        <taxon>Eumalacostraca</taxon>
        <taxon>Eucarida</taxon>
        <taxon>Decapoda</taxon>
        <taxon>Pleocyemata</taxon>
        <taxon>Brachyura</taxon>
        <taxon>Eubrachyura</taxon>
        <taxon>Portunoidea</taxon>
        <taxon>Portunidae</taxon>
        <taxon>Portuninae</taxon>
        <taxon>Portunus</taxon>
    </lineage>
</organism>
<name>A0A5B7DPS4_PORTR</name>
<reference evidence="1 2" key="1">
    <citation type="submission" date="2019-05" db="EMBL/GenBank/DDBJ databases">
        <title>Another draft genome of Portunus trituberculatus and its Hox gene families provides insights of decapod evolution.</title>
        <authorList>
            <person name="Jeong J.-H."/>
            <person name="Song I."/>
            <person name="Kim S."/>
            <person name="Choi T."/>
            <person name="Kim D."/>
            <person name="Ryu S."/>
            <person name="Kim W."/>
        </authorList>
    </citation>
    <scope>NUCLEOTIDE SEQUENCE [LARGE SCALE GENOMIC DNA]</scope>
    <source>
        <tissue evidence="1">Muscle</tissue>
    </source>
</reference>
<dbReference type="Proteomes" id="UP000324222">
    <property type="component" value="Unassembled WGS sequence"/>
</dbReference>
<evidence type="ECO:0000313" key="2">
    <source>
        <dbReference type="Proteomes" id="UP000324222"/>
    </source>
</evidence>
<comment type="caution">
    <text evidence="1">The sequence shown here is derived from an EMBL/GenBank/DDBJ whole genome shotgun (WGS) entry which is preliminary data.</text>
</comment>
<gene>
    <name evidence="1" type="ORF">E2C01_016507</name>
</gene>